<reference evidence="4 5" key="1">
    <citation type="submission" date="2017-09" db="EMBL/GenBank/DDBJ databases">
        <title>Depth-based differentiation of microbial function through sediment-hosted aquifers and enrichment of novel symbionts in the deep terrestrial subsurface.</title>
        <authorList>
            <person name="Probst A.J."/>
            <person name="Ladd B."/>
            <person name="Jarett J.K."/>
            <person name="Geller-Mcgrath D.E."/>
            <person name="Sieber C.M."/>
            <person name="Emerson J.B."/>
            <person name="Anantharaman K."/>
            <person name="Thomas B.C."/>
            <person name="Malmstrom R."/>
            <person name="Stieglmeier M."/>
            <person name="Klingl A."/>
            <person name="Woyke T."/>
            <person name="Ryan C.M."/>
            <person name="Banfield J.F."/>
        </authorList>
    </citation>
    <scope>NUCLEOTIDE SEQUENCE [LARGE SCALE GENOMIC DNA]</scope>
    <source>
        <strain evidence="4">CG10_big_fil_rev_8_21_14_0_10_36_16</strain>
    </source>
</reference>
<evidence type="ECO:0000313" key="4">
    <source>
        <dbReference type="EMBL" id="PJE51162.1"/>
    </source>
</evidence>
<evidence type="ECO:0000313" key="5">
    <source>
        <dbReference type="Proteomes" id="UP000228496"/>
    </source>
</evidence>
<dbReference type="Pfam" id="PF17479">
    <property type="entry name" value="DUF3048_C"/>
    <property type="match status" value="1"/>
</dbReference>
<dbReference type="Gene3D" id="3.50.90.10">
    <property type="entry name" value="YerB-like"/>
    <property type="match status" value="1"/>
</dbReference>
<dbReference type="EMBL" id="PCXQ01000004">
    <property type="protein sequence ID" value="PJE51162.1"/>
    <property type="molecule type" value="Genomic_DNA"/>
</dbReference>
<dbReference type="Proteomes" id="UP000228496">
    <property type="component" value="Unassembled WGS sequence"/>
</dbReference>
<dbReference type="InterPro" id="IPR023158">
    <property type="entry name" value="YerB-like_sf"/>
</dbReference>
<dbReference type="Pfam" id="PF11258">
    <property type="entry name" value="DUF3048"/>
    <property type="match status" value="1"/>
</dbReference>
<keyword evidence="1" id="KW-0812">Transmembrane</keyword>
<accession>A0A2J0Q7V8</accession>
<dbReference type="InterPro" id="IPR021416">
    <property type="entry name" value="DUF3048_N"/>
</dbReference>
<feature type="domain" description="DUF3048" evidence="2">
    <location>
        <begin position="56"/>
        <end position="191"/>
    </location>
</feature>
<name>A0A2J0Q7V8_9BACT</name>
<feature type="transmembrane region" description="Helical" evidence="1">
    <location>
        <begin position="5"/>
        <end position="27"/>
    </location>
</feature>
<evidence type="ECO:0008006" key="6">
    <source>
        <dbReference type="Google" id="ProtNLM"/>
    </source>
</evidence>
<sequence>MNRKLVLNIIIALTPIIALAVFLFVIFSSRDISILPQNNSDLEGFYSQSALAGIECDNAERRPIAVMIAMDPEARPLSGLSNADMVFEMIVAPSGITRLMAVFQCEIPKEIGSIRSSRLDFIPLVQGLDAIYIHWGGEKQALEHLNNGATDNIDALKYESTYFFRKKSVPRPHNGFISEELLSEAIEDFEYETKGSKTKYKHALEGENKGITDPPPLYGGNYEVRWKYNPNENIYLRARAGEEEIDLLTGEQVEAKNVVVMFTDYSPVDKDYIRVKTTGSGKAVIYQNGIKIEGQWSKEKSTDGLHFYDNSGADANFVSGPIWVEIVFEDEF</sequence>
<organism evidence="4 5">
    <name type="scientific">Candidatus Yanofskybacteria bacterium CG10_big_fil_rev_8_21_14_0_10_36_16</name>
    <dbReference type="NCBI Taxonomy" id="1975096"/>
    <lineage>
        <taxon>Bacteria</taxon>
        <taxon>Candidatus Yanofskyibacteriota</taxon>
    </lineage>
</organism>
<feature type="domain" description="DUF3048" evidence="3">
    <location>
        <begin position="220"/>
        <end position="324"/>
    </location>
</feature>
<proteinExistence type="predicted"/>
<keyword evidence="1" id="KW-1133">Transmembrane helix</keyword>
<keyword evidence="1" id="KW-0472">Membrane</keyword>
<dbReference type="AlphaFoldDB" id="A0A2J0Q7V8"/>
<dbReference type="SUPFAM" id="SSF159774">
    <property type="entry name" value="YerB-like"/>
    <property type="match status" value="1"/>
</dbReference>
<comment type="caution">
    <text evidence="4">The sequence shown here is derived from an EMBL/GenBank/DDBJ whole genome shotgun (WGS) entry which is preliminary data.</text>
</comment>
<protein>
    <recommendedName>
        <fullName evidence="6">DUF3048 domain-containing protein</fullName>
    </recommendedName>
</protein>
<evidence type="ECO:0000259" key="3">
    <source>
        <dbReference type="Pfam" id="PF17479"/>
    </source>
</evidence>
<gene>
    <name evidence="4" type="ORF">COV29_02720</name>
</gene>
<dbReference type="InterPro" id="IPR035328">
    <property type="entry name" value="DUF3048_C"/>
</dbReference>
<evidence type="ECO:0000259" key="2">
    <source>
        <dbReference type="Pfam" id="PF11258"/>
    </source>
</evidence>
<evidence type="ECO:0000256" key="1">
    <source>
        <dbReference type="SAM" id="Phobius"/>
    </source>
</evidence>